<evidence type="ECO:0000256" key="4">
    <source>
        <dbReference type="SAM" id="MobiDB-lite"/>
    </source>
</evidence>
<evidence type="ECO:0000256" key="1">
    <source>
        <dbReference type="ARBA" id="ARBA00022614"/>
    </source>
</evidence>
<evidence type="ECO:0000256" key="2">
    <source>
        <dbReference type="ARBA" id="ARBA00022729"/>
    </source>
</evidence>
<evidence type="ECO:0000313" key="6">
    <source>
        <dbReference type="EMBL" id="KAL3789079.1"/>
    </source>
</evidence>
<evidence type="ECO:0008006" key="8">
    <source>
        <dbReference type="Google" id="ProtNLM"/>
    </source>
</evidence>
<sequence length="1168" mass="127083">MTDRSLSAVERNAKIREIMDDENYKSTTPAPSGGVDGSTFSARRSENSKPIRVKGGENYRKSATANTAAAPTASDSYEEKIAAKMKSHRKSAIANTAAAPTASDSFEERIAAKMKGGDNHRKSASVNTAAAPTASDSFKERIAAKMKWGDSHRKSAIANIAAAPTASDSFEERIAAKMKGGDNHRKSASVNTAAAPTASDSYENKIAAKMKGGDRYRKSATANTAAAPAAFDSYEEKIAAKMKWGDNKATLIAASLVDAGDAMGEAAMLRDMPDEDAAALAKRAAIRLFMTDRTLSAEERNGRIRDIMSGKAIPPSRPSGEEEAAMLSDMPDEDAAALAKRAAIRLVMTDRALSERNGRIRNIMSGKAIPPSGQSGEGEAAMLSDMPYEDAAALAKRAAIRLVMTDRTLSAEERNGRIRDIMSSKATAAPTLAGDGSFGEKIVATMKGGDTHAASLVAQRRETFDERFEAKIEEGDSNTISSVDRSISFVGLHTAEVKGSDMNTSMRNVPCLSSSSYGSNGDDDYARRVDDDGEQFAYANNSGRNDYDDRDGSEADGGLVRFGSLPLPEEDFVSDAECPQQQDTDDINFGLAVATAIDPDDEPAYVYNAIEYDPDTKPPLHKNRRFRVYSYFALLLITISVVLVVIFVTAASKGDEIIEEFIDLPPSFSPTLSPITDRMASGILEQIESGVLRRSETFASIMEQKNGNKDPRVLALDWLLHIDEMQLVSDDNNLFQRYALAVLAHTLDYRAWFNCGNPGENYTEFSCLVSNGNSVEEFGTWLSSTSECTWYGVICSGDGVVRGIDLGENDLIGTLPHELSALSFLQMLHMPFNCIYGTIPPEIGELRHLLSLELHGNGLSGVLPDEIYDIEDLQLLNLAEQWGSNRVCNTSDGGYVDINYRMGGTVMPFEENSGLVGTLGPKLGIWRSMKGLHLHKNSFFGVLPEEIGDMPYLIFLSLGDNFIEGSIPSTITKLRNLQELKLGDNFLISSLPSELGKLKKMEILQVHLMLICNSLSDCLKRNSMFGEIPSGLYNLTRLSILRFDDTLMRESPWLVSEDEGFTGSISTLIGSLQQLRALFLSNNPLSGTVPIELGLCKKLEMLRIHRTNIEGTMPREICMLRDKSLNGDTAGVLYADCRPNNRTGEPFLICDCCTDCCDHTTGVCIADD</sequence>
<keyword evidence="5" id="KW-0812">Transmembrane</keyword>
<dbReference type="InterPro" id="IPR001611">
    <property type="entry name" value="Leu-rich_rpt"/>
</dbReference>
<keyword evidence="2" id="KW-0732">Signal</keyword>
<proteinExistence type="predicted"/>
<keyword evidence="3" id="KW-0677">Repeat</keyword>
<evidence type="ECO:0000256" key="3">
    <source>
        <dbReference type="ARBA" id="ARBA00022737"/>
    </source>
</evidence>
<dbReference type="InterPro" id="IPR003591">
    <property type="entry name" value="Leu-rich_rpt_typical-subtyp"/>
</dbReference>
<feature type="transmembrane region" description="Helical" evidence="5">
    <location>
        <begin position="628"/>
        <end position="651"/>
    </location>
</feature>
<dbReference type="Gene3D" id="3.80.10.10">
    <property type="entry name" value="Ribonuclease Inhibitor"/>
    <property type="match status" value="2"/>
</dbReference>
<keyword evidence="5" id="KW-0472">Membrane</keyword>
<dbReference type="Pfam" id="PF00560">
    <property type="entry name" value="LRR_1"/>
    <property type="match status" value="1"/>
</dbReference>
<keyword evidence="5" id="KW-1133">Transmembrane helix</keyword>
<comment type="caution">
    <text evidence="6">The sequence shown here is derived from an EMBL/GenBank/DDBJ whole genome shotgun (WGS) entry which is preliminary data.</text>
</comment>
<organism evidence="6 7">
    <name type="scientific">Stephanodiscus triporus</name>
    <dbReference type="NCBI Taxonomy" id="2934178"/>
    <lineage>
        <taxon>Eukaryota</taxon>
        <taxon>Sar</taxon>
        <taxon>Stramenopiles</taxon>
        <taxon>Ochrophyta</taxon>
        <taxon>Bacillariophyta</taxon>
        <taxon>Coscinodiscophyceae</taxon>
        <taxon>Thalassiosirophycidae</taxon>
        <taxon>Stephanodiscales</taxon>
        <taxon>Stephanodiscaceae</taxon>
        <taxon>Stephanodiscus</taxon>
    </lineage>
</organism>
<name>A0ABD3PMV6_9STRA</name>
<dbReference type="PANTHER" id="PTHR48060">
    <property type="entry name" value="DNA DAMAGE-REPAIR/TOLERATION PROTEIN DRT100"/>
    <property type="match status" value="1"/>
</dbReference>
<gene>
    <name evidence="6" type="ORF">ACHAW5_009818</name>
</gene>
<dbReference type="AlphaFoldDB" id="A0ABD3PMV6"/>
<dbReference type="PANTHER" id="PTHR48060:SF24">
    <property type="entry name" value="NON-SPECIFIC SERINE_THREONINE PROTEIN KINASE"/>
    <property type="match status" value="1"/>
</dbReference>
<feature type="region of interest" description="Disordered" evidence="4">
    <location>
        <begin position="536"/>
        <end position="555"/>
    </location>
</feature>
<feature type="compositionally biased region" description="Low complexity" evidence="4">
    <location>
        <begin position="63"/>
        <end position="73"/>
    </location>
</feature>
<dbReference type="SMART" id="SM00369">
    <property type="entry name" value="LRR_TYP"/>
    <property type="match status" value="3"/>
</dbReference>
<dbReference type="Proteomes" id="UP001530315">
    <property type="component" value="Unassembled WGS sequence"/>
</dbReference>
<accession>A0ABD3PMV6</accession>
<keyword evidence="1" id="KW-0433">Leucine-rich repeat</keyword>
<evidence type="ECO:0000256" key="5">
    <source>
        <dbReference type="SAM" id="Phobius"/>
    </source>
</evidence>
<feature type="region of interest" description="Disordered" evidence="4">
    <location>
        <begin position="17"/>
        <end position="75"/>
    </location>
</feature>
<dbReference type="InterPro" id="IPR053211">
    <property type="entry name" value="DNA_repair-toleration"/>
</dbReference>
<dbReference type="EMBL" id="JALLAZ020000699">
    <property type="protein sequence ID" value="KAL3789079.1"/>
    <property type="molecule type" value="Genomic_DNA"/>
</dbReference>
<keyword evidence="7" id="KW-1185">Reference proteome</keyword>
<feature type="compositionally biased region" description="Basic and acidic residues" evidence="4">
    <location>
        <begin position="43"/>
        <end position="60"/>
    </location>
</feature>
<protein>
    <recommendedName>
        <fullName evidence="8">Leucine-rich repeat-containing N-terminal plant-type domain-containing protein</fullName>
    </recommendedName>
</protein>
<dbReference type="SUPFAM" id="SSF52058">
    <property type="entry name" value="L domain-like"/>
    <property type="match status" value="2"/>
</dbReference>
<dbReference type="InterPro" id="IPR032675">
    <property type="entry name" value="LRR_dom_sf"/>
</dbReference>
<reference evidence="6 7" key="1">
    <citation type="submission" date="2024-10" db="EMBL/GenBank/DDBJ databases">
        <title>Updated reference genomes for cyclostephanoid diatoms.</title>
        <authorList>
            <person name="Roberts W.R."/>
            <person name="Alverson A.J."/>
        </authorList>
    </citation>
    <scope>NUCLEOTIDE SEQUENCE [LARGE SCALE GENOMIC DNA]</scope>
    <source>
        <strain evidence="6 7">AJA276-08</strain>
    </source>
</reference>
<evidence type="ECO:0000313" key="7">
    <source>
        <dbReference type="Proteomes" id="UP001530315"/>
    </source>
</evidence>